<evidence type="ECO:0000256" key="1">
    <source>
        <dbReference type="SAM" id="SignalP"/>
    </source>
</evidence>
<reference evidence="2 3" key="1">
    <citation type="journal article" date="2014" name="Int. J. Syst. Evol. Microbiol.">
        <title>Phaeodactylibacter xiamenensis gen. nov., sp. nov., a member of the family Saprospiraceae isolated from the marine alga Phaeodactylum tricornutum.</title>
        <authorList>
            <person name="Chen Z.Jr."/>
            <person name="Lei X."/>
            <person name="Lai Q."/>
            <person name="Li Y."/>
            <person name="Zhang B."/>
            <person name="Zhang J."/>
            <person name="Zhang H."/>
            <person name="Yang L."/>
            <person name="Zheng W."/>
            <person name="Tian Y."/>
            <person name="Yu Z."/>
            <person name="Xu H.Jr."/>
            <person name="Zheng T."/>
        </authorList>
    </citation>
    <scope>NUCLEOTIDE SEQUENCE [LARGE SCALE GENOMIC DNA]</scope>
    <source>
        <strain evidence="2 3">KD52</strain>
    </source>
</reference>
<dbReference type="RefSeq" id="WP_044215643.1">
    <property type="nucleotide sequence ID" value="NZ_CAKZLC010000265.1"/>
</dbReference>
<organism evidence="2 3">
    <name type="scientific">Phaeodactylibacter xiamenensis</name>
    <dbReference type="NCBI Taxonomy" id="1524460"/>
    <lineage>
        <taxon>Bacteria</taxon>
        <taxon>Pseudomonadati</taxon>
        <taxon>Bacteroidota</taxon>
        <taxon>Saprospiria</taxon>
        <taxon>Saprospirales</taxon>
        <taxon>Haliscomenobacteraceae</taxon>
        <taxon>Phaeodactylibacter</taxon>
    </lineage>
</organism>
<evidence type="ECO:0000313" key="2">
    <source>
        <dbReference type="EMBL" id="KGE89845.1"/>
    </source>
</evidence>
<dbReference type="EMBL" id="JPOS01000002">
    <property type="protein sequence ID" value="KGE89845.1"/>
    <property type="molecule type" value="Genomic_DNA"/>
</dbReference>
<dbReference type="OrthoDB" id="1495201at2"/>
<feature type="chain" id="PRO_5001940206" description="DUF4488 domain-containing protein" evidence="1">
    <location>
        <begin position="19"/>
        <end position="156"/>
    </location>
</feature>
<proteinExistence type="predicted"/>
<name>A0A098SCM9_9BACT</name>
<keyword evidence="1" id="KW-0732">Signal</keyword>
<dbReference type="AlphaFoldDB" id="A0A098SCM9"/>
<sequence length="156" mass="17898">MKFKILICLLLTAGALSAQNGLEGLWTGSIIDKSTGETLPVELYLTLEKGYIKGMSYIHVTKDSVVTQELVGKMYQDRSIYMREVTDREYSIDNLNPEILEGGKYVRKYQFEFKRSIWESSLNGFWQEITPTPFSVERKLGQIKLERKKSGDSSRV</sequence>
<dbReference type="Proteomes" id="UP000029736">
    <property type="component" value="Unassembled WGS sequence"/>
</dbReference>
<comment type="caution">
    <text evidence="2">The sequence shown here is derived from an EMBL/GenBank/DDBJ whole genome shotgun (WGS) entry which is preliminary data.</text>
</comment>
<accession>A0A098SCM9</accession>
<keyword evidence="3" id="KW-1185">Reference proteome</keyword>
<evidence type="ECO:0000313" key="3">
    <source>
        <dbReference type="Proteomes" id="UP000029736"/>
    </source>
</evidence>
<protein>
    <recommendedName>
        <fullName evidence="4">DUF4488 domain-containing protein</fullName>
    </recommendedName>
</protein>
<evidence type="ECO:0008006" key="4">
    <source>
        <dbReference type="Google" id="ProtNLM"/>
    </source>
</evidence>
<gene>
    <name evidence="2" type="ORF">IX84_00610</name>
</gene>
<feature type="signal peptide" evidence="1">
    <location>
        <begin position="1"/>
        <end position="18"/>
    </location>
</feature>